<protein>
    <recommendedName>
        <fullName evidence="2">Phytase-like domain-containing protein</fullName>
    </recommendedName>
</protein>
<keyword evidence="4" id="KW-1185">Reference proteome</keyword>
<keyword evidence="1" id="KW-0732">Signal</keyword>
<dbReference type="InterPro" id="IPR014567">
    <property type="entry name" value="UCP031900"/>
</dbReference>
<proteinExistence type="predicted"/>
<dbReference type="Proteomes" id="UP001157961">
    <property type="component" value="Unassembled WGS sequence"/>
</dbReference>
<dbReference type="EMBL" id="FXTY01000001">
    <property type="protein sequence ID" value="SMP07961.1"/>
    <property type="molecule type" value="Genomic_DNA"/>
</dbReference>
<evidence type="ECO:0000256" key="1">
    <source>
        <dbReference type="SAM" id="SignalP"/>
    </source>
</evidence>
<accession>A0ABY1NEV4</accession>
<evidence type="ECO:0000313" key="3">
    <source>
        <dbReference type="EMBL" id="SMP07961.1"/>
    </source>
</evidence>
<organism evidence="3 4">
    <name type="scientific">Shimia sagamensis</name>
    <dbReference type="NCBI Taxonomy" id="1566352"/>
    <lineage>
        <taxon>Bacteria</taxon>
        <taxon>Pseudomonadati</taxon>
        <taxon>Pseudomonadota</taxon>
        <taxon>Alphaproteobacteria</taxon>
        <taxon>Rhodobacterales</taxon>
        <taxon>Roseobacteraceae</taxon>
    </lineage>
</organism>
<evidence type="ECO:0000313" key="4">
    <source>
        <dbReference type="Proteomes" id="UP001157961"/>
    </source>
</evidence>
<feature type="domain" description="Phytase-like" evidence="2">
    <location>
        <begin position="47"/>
        <end position="286"/>
    </location>
</feature>
<name>A0ABY1NEV4_9RHOB</name>
<evidence type="ECO:0000259" key="2">
    <source>
        <dbReference type="Pfam" id="PF13449"/>
    </source>
</evidence>
<gene>
    <name evidence="3" type="ORF">SAMN06265373_101820</name>
</gene>
<feature type="signal peptide" evidence="1">
    <location>
        <begin position="1"/>
        <end position="20"/>
    </location>
</feature>
<reference evidence="3 4" key="1">
    <citation type="submission" date="2017-05" db="EMBL/GenBank/DDBJ databases">
        <authorList>
            <person name="Varghese N."/>
            <person name="Submissions S."/>
        </authorList>
    </citation>
    <scope>NUCLEOTIDE SEQUENCE [LARGE SCALE GENOMIC DNA]</scope>
    <source>
        <strain evidence="3 4">DSM 29734</strain>
    </source>
</reference>
<dbReference type="Pfam" id="PF13449">
    <property type="entry name" value="Phytase-like"/>
    <property type="match status" value="1"/>
</dbReference>
<sequence>MRHSFAIAVAACFLSAGLLAGRGLGGSNSDDLAMHISTYTWRLHEGWFGGFSGIELSADGRQMVAISDRGMFVTGDFQRAGEAVTSVENVKAFPVLNTSGKFPAKAGLRDSEGLVLQKDGALTVSFEGKHRLNRFAMPGAKAQGMPWRKEFNQMKLNGGFEALAINNWGKIFAIPEQPIGDETIAQVFTLKKGQWEKTFTLPREKQFQPVGADFGPDGRLYLLERDFNGLGFRVQVRSFAIDRSTVSDEKLLLRKGIGSHDNLEGIAVWQDKLGRIRLTMISDDNFRLVQRTEIVEYALPQ</sequence>
<dbReference type="PIRSF" id="PIRSF031900">
    <property type="entry name" value="UCP031900"/>
    <property type="match status" value="1"/>
</dbReference>
<comment type="caution">
    <text evidence="3">The sequence shown here is derived from an EMBL/GenBank/DDBJ whole genome shotgun (WGS) entry which is preliminary data.</text>
</comment>
<dbReference type="SUPFAM" id="SSF101898">
    <property type="entry name" value="NHL repeat"/>
    <property type="match status" value="1"/>
</dbReference>
<dbReference type="InterPro" id="IPR027372">
    <property type="entry name" value="Phytase-like_dom"/>
</dbReference>
<dbReference type="RefSeq" id="WP_283424654.1">
    <property type="nucleotide sequence ID" value="NZ_FXTY01000001.1"/>
</dbReference>
<feature type="chain" id="PRO_5046209864" description="Phytase-like domain-containing protein" evidence="1">
    <location>
        <begin position="21"/>
        <end position="301"/>
    </location>
</feature>